<reference evidence="1" key="1">
    <citation type="submission" date="2020-02" db="EMBL/GenBank/DDBJ databases">
        <authorList>
            <person name="Meier V. D."/>
        </authorList>
    </citation>
    <scope>NUCLEOTIDE SEQUENCE</scope>
    <source>
        <strain evidence="1">AVDCRST_MAG94</strain>
    </source>
</reference>
<proteinExistence type="predicted"/>
<evidence type="ECO:0000313" key="1">
    <source>
        <dbReference type="EMBL" id="CAA9367427.1"/>
    </source>
</evidence>
<name>A0A6J4MS95_9CYAN</name>
<dbReference type="AlphaFoldDB" id="A0A6J4MS95"/>
<protein>
    <submittedName>
        <fullName evidence="1">Uncharacterized protein</fullName>
    </submittedName>
</protein>
<accession>A0A6J4MS95</accession>
<sequence length="44" mass="5024">MSFYQRLLSFFVTKVSGIDQASRVNKLVHTFCCDRKAGVMNVLI</sequence>
<gene>
    <name evidence="1" type="ORF">AVDCRST_MAG94-3853</name>
</gene>
<organism evidence="1">
    <name type="scientific">uncultured Leptolyngbya sp</name>
    <dbReference type="NCBI Taxonomy" id="332963"/>
    <lineage>
        <taxon>Bacteria</taxon>
        <taxon>Bacillati</taxon>
        <taxon>Cyanobacteriota</taxon>
        <taxon>Cyanophyceae</taxon>
        <taxon>Leptolyngbyales</taxon>
        <taxon>Leptolyngbyaceae</taxon>
        <taxon>Leptolyngbya group</taxon>
        <taxon>Leptolyngbya</taxon>
        <taxon>environmental samples</taxon>
    </lineage>
</organism>
<dbReference type="EMBL" id="CADCTY010001333">
    <property type="protein sequence ID" value="CAA9367427.1"/>
    <property type="molecule type" value="Genomic_DNA"/>
</dbReference>